<comment type="caution">
    <text evidence="2">The sequence shown here is derived from an EMBL/GenBank/DDBJ whole genome shotgun (WGS) entry which is preliminary data.</text>
</comment>
<name>A0A5B7CD69_PORTR</name>
<dbReference type="EMBL" id="VSRR010000003">
    <property type="protein sequence ID" value="MPC07532.1"/>
    <property type="molecule type" value="Genomic_DNA"/>
</dbReference>
<proteinExistence type="predicted"/>
<feature type="region of interest" description="Disordered" evidence="1">
    <location>
        <begin position="41"/>
        <end position="68"/>
    </location>
</feature>
<gene>
    <name evidence="2" type="ORF">E2C01_000094</name>
</gene>
<accession>A0A5B7CD69</accession>
<dbReference type="Proteomes" id="UP000324222">
    <property type="component" value="Unassembled WGS sequence"/>
</dbReference>
<evidence type="ECO:0000313" key="2">
    <source>
        <dbReference type="EMBL" id="MPC07532.1"/>
    </source>
</evidence>
<evidence type="ECO:0000313" key="3">
    <source>
        <dbReference type="Proteomes" id="UP000324222"/>
    </source>
</evidence>
<keyword evidence="3" id="KW-1185">Reference proteome</keyword>
<evidence type="ECO:0000256" key="1">
    <source>
        <dbReference type="SAM" id="MobiDB-lite"/>
    </source>
</evidence>
<protein>
    <submittedName>
        <fullName evidence="2">Uncharacterized protein</fullName>
    </submittedName>
</protein>
<organism evidence="2 3">
    <name type="scientific">Portunus trituberculatus</name>
    <name type="common">Swimming crab</name>
    <name type="synonym">Neptunus trituberculatus</name>
    <dbReference type="NCBI Taxonomy" id="210409"/>
    <lineage>
        <taxon>Eukaryota</taxon>
        <taxon>Metazoa</taxon>
        <taxon>Ecdysozoa</taxon>
        <taxon>Arthropoda</taxon>
        <taxon>Crustacea</taxon>
        <taxon>Multicrustacea</taxon>
        <taxon>Malacostraca</taxon>
        <taxon>Eumalacostraca</taxon>
        <taxon>Eucarida</taxon>
        <taxon>Decapoda</taxon>
        <taxon>Pleocyemata</taxon>
        <taxon>Brachyura</taxon>
        <taxon>Eubrachyura</taxon>
        <taxon>Portunoidea</taxon>
        <taxon>Portunidae</taxon>
        <taxon>Portuninae</taxon>
        <taxon>Portunus</taxon>
    </lineage>
</organism>
<reference evidence="2 3" key="1">
    <citation type="submission" date="2019-05" db="EMBL/GenBank/DDBJ databases">
        <title>Another draft genome of Portunus trituberculatus and its Hox gene families provides insights of decapod evolution.</title>
        <authorList>
            <person name="Jeong J.-H."/>
            <person name="Song I."/>
            <person name="Kim S."/>
            <person name="Choi T."/>
            <person name="Kim D."/>
            <person name="Ryu S."/>
            <person name="Kim W."/>
        </authorList>
    </citation>
    <scope>NUCLEOTIDE SEQUENCE [LARGE SCALE GENOMIC DNA]</scope>
    <source>
        <tissue evidence="2">Muscle</tissue>
    </source>
</reference>
<sequence length="140" mass="15068">MPGDCKRLGFELSNEPGITIRGAGMSLVAAGTGAEPRSLTISTGNCCSSPKTPTRNRGPLKQNSHRSERTIKRQTEALHHNTSCPHPLQHHTSRPFLSHHLPPRFHLFTPPSALPPTSSSLLTAIPFPVAAGLGFTLTHK</sequence>
<feature type="compositionally biased region" description="Polar residues" evidence="1">
    <location>
        <begin position="41"/>
        <end position="55"/>
    </location>
</feature>
<dbReference type="AlphaFoldDB" id="A0A5B7CD69"/>